<dbReference type="InterPro" id="IPR012373">
    <property type="entry name" value="Ferrdict_sens_TM"/>
</dbReference>
<dbReference type="InterPro" id="IPR006860">
    <property type="entry name" value="FecR"/>
</dbReference>
<organism evidence="4 5">
    <name type="scientific">Rhodocytophaga rosea</name>
    <dbReference type="NCBI Taxonomy" id="2704465"/>
    <lineage>
        <taxon>Bacteria</taxon>
        <taxon>Pseudomonadati</taxon>
        <taxon>Bacteroidota</taxon>
        <taxon>Cytophagia</taxon>
        <taxon>Cytophagales</taxon>
        <taxon>Rhodocytophagaceae</taxon>
        <taxon>Rhodocytophaga</taxon>
    </lineage>
</organism>
<feature type="domain" description="Protein FecR C-terminal" evidence="3">
    <location>
        <begin position="298"/>
        <end position="365"/>
    </location>
</feature>
<proteinExistence type="predicted"/>
<evidence type="ECO:0000259" key="2">
    <source>
        <dbReference type="Pfam" id="PF04773"/>
    </source>
</evidence>
<dbReference type="PANTHER" id="PTHR30273">
    <property type="entry name" value="PERIPLASMIC SIGNAL SENSOR AND SIGMA FACTOR ACTIVATOR FECR-RELATED"/>
    <property type="match status" value="1"/>
</dbReference>
<feature type="domain" description="FecR protein" evidence="2">
    <location>
        <begin position="158"/>
        <end position="242"/>
    </location>
</feature>
<evidence type="ECO:0000259" key="3">
    <source>
        <dbReference type="Pfam" id="PF16344"/>
    </source>
</evidence>
<keyword evidence="1" id="KW-0472">Membrane</keyword>
<dbReference type="GO" id="GO:0016989">
    <property type="term" value="F:sigma factor antagonist activity"/>
    <property type="evidence" value="ECO:0007669"/>
    <property type="project" value="TreeGrafter"/>
</dbReference>
<dbReference type="Pfam" id="PF16344">
    <property type="entry name" value="FecR_C"/>
    <property type="match status" value="1"/>
</dbReference>
<keyword evidence="1" id="KW-1133">Transmembrane helix</keyword>
<keyword evidence="1" id="KW-0812">Transmembrane</keyword>
<dbReference type="Gene3D" id="2.60.120.1440">
    <property type="match status" value="1"/>
</dbReference>
<evidence type="ECO:0000313" key="5">
    <source>
        <dbReference type="Proteomes" id="UP000480178"/>
    </source>
</evidence>
<sequence>MRYYQHYTVEDLSLDAHFRKWVNHPTSGQDSEWEQWMNEYPDKRSMVEQARIIVLSLQTQEPLEIDDETLQQEINKIFLLTEEKPLTPQKTHKTAQVHSFGYLFIRVAASVVILLSIGWWYWQYKPLADQPAKLTRTIPTQTASAQIEHVNRGTEPMLINLPDKSTVLLQENSRIYYASIFNDSIREVHLEGEAFFEVAKDPKRPFYVYTDEITTRVVGTSFHVKANPADNNISVIVKTGRVSVFTNTDQKKTMAKDSSGLVLTPNEQLIYQKADKQITQTVVKPIEIRRLAIPENNFVFHQTPVSQVFSRLEENYNVDIEYTVTQLRNCDLTASFTDEPFAVKLDLICGAIGVSYQMEGNRIIIQGTGCIE</sequence>
<dbReference type="Proteomes" id="UP000480178">
    <property type="component" value="Chromosome"/>
</dbReference>
<evidence type="ECO:0000313" key="4">
    <source>
        <dbReference type="EMBL" id="QHT69238.1"/>
    </source>
</evidence>
<dbReference type="Pfam" id="PF04773">
    <property type="entry name" value="FecR"/>
    <property type="match status" value="1"/>
</dbReference>
<reference evidence="4 5" key="1">
    <citation type="submission" date="2020-01" db="EMBL/GenBank/DDBJ databases">
        <authorList>
            <person name="Kim M.K."/>
        </authorList>
    </citation>
    <scope>NUCLEOTIDE SEQUENCE [LARGE SCALE GENOMIC DNA]</scope>
    <source>
        <strain evidence="4 5">172606-1</strain>
    </source>
</reference>
<dbReference type="PANTHER" id="PTHR30273:SF2">
    <property type="entry name" value="PROTEIN FECR"/>
    <property type="match status" value="1"/>
</dbReference>
<dbReference type="PIRSF" id="PIRSF018266">
    <property type="entry name" value="FecR"/>
    <property type="match status" value="1"/>
</dbReference>
<keyword evidence="5" id="KW-1185">Reference proteome</keyword>
<dbReference type="EMBL" id="CP048222">
    <property type="protein sequence ID" value="QHT69238.1"/>
    <property type="molecule type" value="Genomic_DNA"/>
</dbReference>
<gene>
    <name evidence="4" type="ORF">GXP67_22665</name>
</gene>
<accession>A0A6C0GMH0</accession>
<feature type="transmembrane region" description="Helical" evidence="1">
    <location>
        <begin position="100"/>
        <end position="122"/>
    </location>
</feature>
<dbReference type="AlphaFoldDB" id="A0A6C0GMH0"/>
<dbReference type="RefSeq" id="WP_162445227.1">
    <property type="nucleotide sequence ID" value="NZ_CP048222.1"/>
</dbReference>
<dbReference type="InterPro" id="IPR032508">
    <property type="entry name" value="FecR_C"/>
</dbReference>
<name>A0A6C0GMH0_9BACT</name>
<protein>
    <submittedName>
        <fullName evidence="4">FecR family protein</fullName>
    </submittedName>
</protein>
<dbReference type="Gene3D" id="3.55.50.30">
    <property type="match status" value="1"/>
</dbReference>
<evidence type="ECO:0000256" key="1">
    <source>
        <dbReference type="SAM" id="Phobius"/>
    </source>
</evidence>
<dbReference type="KEGG" id="rhoz:GXP67_22665"/>